<dbReference type="EMBL" id="QBKN01000002">
    <property type="protein sequence ID" value="PTX52165.1"/>
    <property type="molecule type" value="Genomic_DNA"/>
</dbReference>
<evidence type="ECO:0000313" key="4">
    <source>
        <dbReference type="Proteomes" id="UP000244069"/>
    </source>
</evidence>
<dbReference type="RefSeq" id="WP_107974629.1">
    <property type="nucleotide sequence ID" value="NZ_BMEZ01000002.1"/>
</dbReference>
<proteinExistence type="predicted"/>
<feature type="signal peptide" evidence="2">
    <location>
        <begin position="1"/>
        <end position="19"/>
    </location>
</feature>
<dbReference type="Proteomes" id="UP000244069">
    <property type="component" value="Unassembled WGS sequence"/>
</dbReference>
<protein>
    <submittedName>
        <fullName evidence="3">Uncharacterized protein DUF1194</fullName>
    </submittedName>
</protein>
<dbReference type="OrthoDB" id="9792179at2"/>
<evidence type="ECO:0000313" key="3">
    <source>
        <dbReference type="EMBL" id="PTX52165.1"/>
    </source>
</evidence>
<dbReference type="Pfam" id="PF06707">
    <property type="entry name" value="DUF1194"/>
    <property type="match status" value="1"/>
</dbReference>
<dbReference type="AlphaFoldDB" id="A0A2T6B7Y2"/>
<dbReference type="Gene3D" id="3.40.50.410">
    <property type="entry name" value="von Willebrand factor, type A domain"/>
    <property type="match status" value="1"/>
</dbReference>
<feature type="chain" id="PRO_5015743132" evidence="2">
    <location>
        <begin position="20"/>
        <end position="251"/>
    </location>
</feature>
<evidence type="ECO:0000256" key="1">
    <source>
        <dbReference type="SAM" id="MobiDB-lite"/>
    </source>
</evidence>
<dbReference type="SUPFAM" id="SSF53300">
    <property type="entry name" value="vWA-like"/>
    <property type="match status" value="1"/>
</dbReference>
<keyword evidence="4" id="KW-1185">Reference proteome</keyword>
<comment type="caution">
    <text evidence="3">The sequence shown here is derived from an EMBL/GenBank/DDBJ whole genome shotgun (WGS) entry which is preliminary data.</text>
</comment>
<name>A0A2T6B7Y2_9RHOB</name>
<accession>A0A2T6B7Y2</accession>
<gene>
    <name evidence="3" type="ORF">C8N44_102213</name>
</gene>
<sequence>MRRVLAVITTMVVASSAAAQDTDLELVLLADASGSIDSSEIAFQRQGYAQAITDPEVLATIANTAYGTIAVTYVEWASNQAVVADWTIIDGTESAASFAEQLTTRPRQAYGRNAIGSALLEGLRLMEENEIEGWRRVIDFSGDSVNSYSGPSISEARRTVLEAGVTINALPILPPDDPGRAHGGLEAAYENRIIGGPGSFVVTAESRESFAEAVKRKLILEISGLSPRRLFASQDSDASSAREGSPVTGSP</sequence>
<reference evidence="3 4" key="1">
    <citation type="submission" date="2018-04" db="EMBL/GenBank/DDBJ databases">
        <title>Genomic Encyclopedia of Archaeal and Bacterial Type Strains, Phase II (KMG-II): from individual species to whole genera.</title>
        <authorList>
            <person name="Goeker M."/>
        </authorList>
    </citation>
    <scope>NUCLEOTIDE SEQUENCE [LARGE SCALE GENOMIC DNA]</scope>
    <source>
        <strain evidence="3 4">DSM 29329</strain>
    </source>
</reference>
<dbReference type="InterPro" id="IPR036465">
    <property type="entry name" value="vWFA_dom_sf"/>
</dbReference>
<organism evidence="3 4">
    <name type="scientific">Allosediminivita pacifica</name>
    <dbReference type="NCBI Taxonomy" id="1267769"/>
    <lineage>
        <taxon>Bacteria</taxon>
        <taxon>Pseudomonadati</taxon>
        <taxon>Pseudomonadota</taxon>
        <taxon>Alphaproteobacteria</taxon>
        <taxon>Rhodobacterales</taxon>
        <taxon>Paracoccaceae</taxon>
        <taxon>Allosediminivita</taxon>
    </lineage>
</organism>
<keyword evidence="2" id="KW-0732">Signal</keyword>
<feature type="region of interest" description="Disordered" evidence="1">
    <location>
        <begin position="231"/>
        <end position="251"/>
    </location>
</feature>
<evidence type="ECO:0000256" key="2">
    <source>
        <dbReference type="SAM" id="SignalP"/>
    </source>
</evidence>
<dbReference type="InterPro" id="IPR010607">
    <property type="entry name" value="DUF1194"/>
</dbReference>